<dbReference type="InterPro" id="IPR000792">
    <property type="entry name" value="Tscrpt_reg_LuxR_C"/>
</dbReference>
<dbReference type="SUPFAM" id="SSF46894">
    <property type="entry name" value="C-terminal effector domain of the bipartite response regulators"/>
    <property type="match status" value="1"/>
</dbReference>
<dbReference type="CDD" id="cd06170">
    <property type="entry name" value="LuxR_C_like"/>
    <property type="match status" value="1"/>
</dbReference>
<dbReference type="GO" id="GO:0003677">
    <property type="term" value="F:DNA binding"/>
    <property type="evidence" value="ECO:0007669"/>
    <property type="project" value="UniProtKB-KW"/>
</dbReference>
<name>C8RZ53_9RHOB</name>
<evidence type="ECO:0000256" key="3">
    <source>
        <dbReference type="ARBA" id="ARBA00023163"/>
    </source>
</evidence>
<dbReference type="GO" id="GO:0006355">
    <property type="term" value="P:regulation of DNA-templated transcription"/>
    <property type="evidence" value="ECO:0007669"/>
    <property type="project" value="InterPro"/>
</dbReference>
<dbReference type="EMBL" id="ACYY01000005">
    <property type="protein sequence ID" value="EEW26010.1"/>
    <property type="molecule type" value="Genomic_DNA"/>
</dbReference>
<evidence type="ECO:0000313" key="5">
    <source>
        <dbReference type="EMBL" id="EEW26010.1"/>
    </source>
</evidence>
<dbReference type="OrthoDB" id="3679796at2"/>
<feature type="domain" description="HTH luxR-type" evidence="4">
    <location>
        <begin position="180"/>
        <end position="245"/>
    </location>
</feature>
<dbReference type="RefSeq" id="WP_008028836.1">
    <property type="nucleotide sequence ID" value="NZ_ACYY01000005.1"/>
</dbReference>
<dbReference type="InterPro" id="IPR016032">
    <property type="entry name" value="Sig_transdc_resp-reg_C-effctor"/>
</dbReference>
<reference evidence="5 6" key="1">
    <citation type="submission" date="2009-08" db="EMBL/GenBank/DDBJ databases">
        <title>The draft genome of Rhodobacter sp. SW2.</title>
        <authorList>
            <consortium name="US DOE Joint Genome Institute (JGI-PGF)"/>
            <person name="Lucas S."/>
            <person name="Copeland A."/>
            <person name="Lapidus A."/>
            <person name="Glavina del Rio T."/>
            <person name="Tice H."/>
            <person name="Bruce D."/>
            <person name="Goodwin L."/>
            <person name="Pitluck S."/>
            <person name="Larimer F."/>
            <person name="Land M.L."/>
            <person name="Hauser L."/>
            <person name="Emerson D."/>
        </authorList>
    </citation>
    <scope>NUCLEOTIDE SEQUENCE [LARGE SCALE GENOMIC DNA]</scope>
    <source>
        <strain evidence="5 6">SW2</strain>
    </source>
</reference>
<dbReference type="InterPro" id="IPR005143">
    <property type="entry name" value="TF_LuxR_autoind-bd_dom"/>
</dbReference>
<dbReference type="AlphaFoldDB" id="C8RZ53"/>
<dbReference type="SUPFAM" id="SSF75516">
    <property type="entry name" value="Pheromone-binding domain of LuxR-like quorum-sensing transcription factors"/>
    <property type="match status" value="1"/>
</dbReference>
<accession>C8RZ53</accession>
<protein>
    <submittedName>
        <fullName evidence="5">Transcriptional regulator, LuxR family</fullName>
    </submittedName>
</protein>
<dbReference type="SMART" id="SM00421">
    <property type="entry name" value="HTH_LUXR"/>
    <property type="match status" value="1"/>
</dbReference>
<dbReference type="Pfam" id="PF03472">
    <property type="entry name" value="Autoind_bind"/>
    <property type="match status" value="1"/>
</dbReference>
<dbReference type="PANTHER" id="PTHR44688">
    <property type="entry name" value="DNA-BINDING TRANSCRIPTIONAL ACTIVATOR DEVR_DOSR"/>
    <property type="match status" value="1"/>
</dbReference>
<evidence type="ECO:0000256" key="1">
    <source>
        <dbReference type="ARBA" id="ARBA00023015"/>
    </source>
</evidence>
<evidence type="ECO:0000313" key="6">
    <source>
        <dbReference type="Proteomes" id="UP000010121"/>
    </source>
</evidence>
<dbReference type="PANTHER" id="PTHR44688:SF16">
    <property type="entry name" value="DNA-BINDING TRANSCRIPTIONAL ACTIVATOR DEVR_DOSR"/>
    <property type="match status" value="1"/>
</dbReference>
<dbReference type="InterPro" id="IPR036693">
    <property type="entry name" value="TF_LuxR_autoind-bd_dom_sf"/>
</dbReference>
<keyword evidence="1" id="KW-0805">Transcription regulation</keyword>
<evidence type="ECO:0000256" key="2">
    <source>
        <dbReference type="ARBA" id="ARBA00023125"/>
    </source>
</evidence>
<dbReference type="eggNOG" id="COG2197">
    <property type="taxonomic scope" value="Bacteria"/>
</dbReference>
<dbReference type="InterPro" id="IPR036388">
    <property type="entry name" value="WH-like_DNA-bd_sf"/>
</dbReference>
<dbReference type="Pfam" id="PF00196">
    <property type="entry name" value="GerE"/>
    <property type="match status" value="1"/>
</dbReference>
<dbReference type="PROSITE" id="PS50043">
    <property type="entry name" value="HTH_LUXR_2"/>
    <property type="match status" value="1"/>
</dbReference>
<evidence type="ECO:0000259" key="4">
    <source>
        <dbReference type="PROSITE" id="PS50043"/>
    </source>
</evidence>
<proteinExistence type="predicted"/>
<keyword evidence="3" id="KW-0804">Transcription</keyword>
<gene>
    <name evidence="5" type="ORF">Rsw2DRAFT_1081</name>
</gene>
<keyword evidence="6" id="KW-1185">Reference proteome</keyword>
<sequence length="267" mass="29484">MTEVFQLLGEIAHARSVNEVWALSTPYYRDLGFARVNYSFTRFMTDTTLGDPADALFLTTSSPEYLRVFTRDRFYARTPLFHWALHNVGACTWRWVHEALAAGDLTADQAETVRSNIAMGVVAGITISFPSAAPRSKGGLGLIGDTCLSHDDVDDIWANHGQPLLAVANMMHLKISQLPMATRRRNLTDRQRQALEWVADGKTTQDISQLMRISVAMVEKHLRLAREALEVDTTAQAVAKAALLNKIFHGSPLPADAKRPSPGLGGR</sequence>
<dbReference type="STRING" id="371731.Rsw2DRAFT_1081"/>
<keyword evidence="2" id="KW-0238">DNA-binding</keyword>
<dbReference type="Gene3D" id="1.10.10.10">
    <property type="entry name" value="Winged helix-like DNA-binding domain superfamily/Winged helix DNA-binding domain"/>
    <property type="match status" value="1"/>
</dbReference>
<dbReference type="Gene3D" id="3.30.450.80">
    <property type="entry name" value="Transcription factor LuxR-like, autoinducer-binding domain"/>
    <property type="match status" value="1"/>
</dbReference>
<dbReference type="Proteomes" id="UP000010121">
    <property type="component" value="Unassembled WGS sequence"/>
</dbReference>
<comment type="caution">
    <text evidence="5">The sequence shown here is derived from an EMBL/GenBank/DDBJ whole genome shotgun (WGS) entry which is preliminary data.</text>
</comment>
<organism evidence="5 6">
    <name type="scientific">Rhodobacter ferrooxidans</name>
    <dbReference type="NCBI Taxonomy" id="371731"/>
    <lineage>
        <taxon>Bacteria</taxon>
        <taxon>Pseudomonadati</taxon>
        <taxon>Pseudomonadota</taxon>
        <taxon>Alphaproteobacteria</taxon>
        <taxon>Rhodobacterales</taxon>
        <taxon>Rhodobacter group</taxon>
        <taxon>Rhodobacter</taxon>
    </lineage>
</organism>